<dbReference type="Gene3D" id="1.10.10.10">
    <property type="entry name" value="Winged helix-like DNA-binding domain superfamily/Winged helix DNA-binding domain"/>
    <property type="match status" value="1"/>
</dbReference>
<dbReference type="PROSITE" id="PS51071">
    <property type="entry name" value="HTH_RPIR"/>
    <property type="match status" value="1"/>
</dbReference>
<dbReference type="InterPro" id="IPR009057">
    <property type="entry name" value="Homeodomain-like_sf"/>
</dbReference>
<keyword evidence="7" id="KW-1185">Reference proteome</keyword>
<dbReference type="PANTHER" id="PTHR30514:SF1">
    <property type="entry name" value="HTH-TYPE TRANSCRIPTIONAL REGULATOR HEXR-RELATED"/>
    <property type="match status" value="1"/>
</dbReference>
<dbReference type="InterPro" id="IPR047640">
    <property type="entry name" value="RpiR-like"/>
</dbReference>
<dbReference type="InterPro" id="IPR035472">
    <property type="entry name" value="RpiR-like_SIS"/>
</dbReference>
<dbReference type="InterPro" id="IPR046348">
    <property type="entry name" value="SIS_dom_sf"/>
</dbReference>
<evidence type="ECO:0000313" key="6">
    <source>
        <dbReference type="EMBL" id="UUI72054.1"/>
    </source>
</evidence>
<dbReference type="Pfam" id="PF01418">
    <property type="entry name" value="HTH_6"/>
    <property type="match status" value="1"/>
</dbReference>
<gene>
    <name evidence="6" type="ORF">NP048_00865</name>
</gene>
<evidence type="ECO:0000256" key="1">
    <source>
        <dbReference type="ARBA" id="ARBA00023015"/>
    </source>
</evidence>
<dbReference type="SUPFAM" id="SSF53697">
    <property type="entry name" value="SIS domain"/>
    <property type="match status" value="1"/>
</dbReference>
<reference evidence="6 7" key="1">
    <citation type="submission" date="2022-07" db="EMBL/GenBank/DDBJ databases">
        <title>Novel species in genus cellulomonas.</title>
        <authorList>
            <person name="Ye L."/>
        </authorList>
    </citation>
    <scope>NUCLEOTIDE SEQUENCE [LARGE SCALE GENOMIC DNA]</scope>
    <source>
        <strain evidence="7">zg-B89</strain>
    </source>
</reference>
<dbReference type="CDD" id="cd05013">
    <property type="entry name" value="SIS_RpiR"/>
    <property type="match status" value="1"/>
</dbReference>
<feature type="domain" description="HTH rpiR-type" evidence="4">
    <location>
        <begin position="7"/>
        <end position="83"/>
    </location>
</feature>
<accession>A0ABY5KQN8</accession>
<proteinExistence type="predicted"/>
<dbReference type="PANTHER" id="PTHR30514">
    <property type="entry name" value="GLUCOKINASE"/>
    <property type="match status" value="1"/>
</dbReference>
<evidence type="ECO:0000259" key="4">
    <source>
        <dbReference type="PROSITE" id="PS51071"/>
    </source>
</evidence>
<dbReference type="Pfam" id="PF01380">
    <property type="entry name" value="SIS"/>
    <property type="match status" value="1"/>
</dbReference>
<evidence type="ECO:0000256" key="3">
    <source>
        <dbReference type="ARBA" id="ARBA00023163"/>
    </source>
</evidence>
<evidence type="ECO:0000256" key="2">
    <source>
        <dbReference type="ARBA" id="ARBA00023125"/>
    </source>
</evidence>
<dbReference type="Proteomes" id="UP001316384">
    <property type="component" value="Chromosome"/>
</dbReference>
<dbReference type="PROSITE" id="PS51464">
    <property type="entry name" value="SIS"/>
    <property type="match status" value="1"/>
</dbReference>
<keyword evidence="2" id="KW-0238">DNA-binding</keyword>
<feature type="domain" description="SIS" evidence="5">
    <location>
        <begin position="127"/>
        <end position="266"/>
    </location>
</feature>
<keyword evidence="3" id="KW-0804">Transcription</keyword>
<dbReference type="Gene3D" id="3.40.50.10490">
    <property type="entry name" value="Glucose-6-phosphate isomerase like protein, domain 1"/>
    <property type="match status" value="1"/>
</dbReference>
<dbReference type="SUPFAM" id="SSF46689">
    <property type="entry name" value="Homeodomain-like"/>
    <property type="match status" value="1"/>
</dbReference>
<dbReference type="EMBL" id="CP101987">
    <property type="protein sequence ID" value="UUI72054.1"/>
    <property type="molecule type" value="Genomic_DNA"/>
</dbReference>
<evidence type="ECO:0000313" key="7">
    <source>
        <dbReference type="Proteomes" id="UP001316384"/>
    </source>
</evidence>
<name>A0ABY5KQN8_9CELL</name>
<protein>
    <submittedName>
        <fullName evidence="6">SIS domain-containing protein</fullName>
    </submittedName>
</protein>
<dbReference type="InterPro" id="IPR000281">
    <property type="entry name" value="HTH_RpiR"/>
</dbReference>
<organism evidence="6 7">
    <name type="scientific">Cellulomonas xiejunii</name>
    <dbReference type="NCBI Taxonomy" id="2968083"/>
    <lineage>
        <taxon>Bacteria</taxon>
        <taxon>Bacillati</taxon>
        <taxon>Actinomycetota</taxon>
        <taxon>Actinomycetes</taxon>
        <taxon>Micrococcales</taxon>
        <taxon>Cellulomonadaceae</taxon>
        <taxon>Cellulomonas</taxon>
    </lineage>
</organism>
<dbReference type="InterPro" id="IPR036388">
    <property type="entry name" value="WH-like_DNA-bd_sf"/>
</dbReference>
<dbReference type="RefSeq" id="WP_256769395.1">
    <property type="nucleotide sequence ID" value="NZ_CP101987.1"/>
</dbReference>
<dbReference type="InterPro" id="IPR001347">
    <property type="entry name" value="SIS_dom"/>
</dbReference>
<keyword evidence="1" id="KW-0805">Transcription regulation</keyword>
<sequence length="302" mass="31662">MTADDAAPLMERLLHADDRLRPSERKVAAVVLEDPAAAVHLSMATLAARAGVSEPTVMRFCTGLGFEGFHSFRIALAEALAIGLPVTHSAISPDDAVEAIAIKIFDHTVSSLDRARRSLDTAAVAAAVEHLLAAEEVLFVGLGASGIIAQDALQQSMLLGVACSAPIDLHQQFMAASMLRPGSVVVAISNTGRSRSIIDIAAQGKRKGATVIAVVGAPSPLLELSDVGVVLRTFEDTDIYTPTVSRLAGLVLIDILATAVAVRRGPEHLQRLQEMKEALSTFRGSAAPDAVHVSTEVADEVD</sequence>
<evidence type="ECO:0000259" key="5">
    <source>
        <dbReference type="PROSITE" id="PS51464"/>
    </source>
</evidence>